<dbReference type="RefSeq" id="WP_274680208.1">
    <property type="nucleotide sequence ID" value="NZ_CP118709.1"/>
</dbReference>
<evidence type="ECO:0000256" key="3">
    <source>
        <dbReference type="ARBA" id="ARBA00023163"/>
    </source>
</evidence>
<dbReference type="PANTHER" id="PTHR43537:SF5">
    <property type="entry name" value="UXU OPERON TRANSCRIPTIONAL REGULATOR"/>
    <property type="match status" value="1"/>
</dbReference>
<dbReference type="SMART" id="SM00345">
    <property type="entry name" value="HTH_GNTR"/>
    <property type="match status" value="1"/>
</dbReference>
<dbReference type="SUPFAM" id="SSF46785">
    <property type="entry name" value="Winged helix' DNA-binding domain"/>
    <property type="match status" value="1"/>
</dbReference>
<evidence type="ECO:0000313" key="6">
    <source>
        <dbReference type="Proteomes" id="UP001239257"/>
    </source>
</evidence>
<dbReference type="InterPro" id="IPR036390">
    <property type="entry name" value="WH_DNA-bd_sf"/>
</dbReference>
<dbReference type="Proteomes" id="UP001239257">
    <property type="component" value="Chromosome 1"/>
</dbReference>
<dbReference type="CDD" id="cd07377">
    <property type="entry name" value="WHTH_GntR"/>
    <property type="match status" value="1"/>
</dbReference>
<reference evidence="5" key="1">
    <citation type="submission" date="2022-02" db="EMBL/GenBank/DDBJ databases">
        <title>Emergence and expansion in Europe of a Vibrio aestuarianus clonal complex pathogenic for oysters.</title>
        <authorList>
            <person name="Mesnil A."/>
            <person name="Travers M.-A."/>
        </authorList>
    </citation>
    <scope>NUCLEOTIDE SEQUENCE</scope>
    <source>
        <strain evidence="5">U29</strain>
    </source>
</reference>
<dbReference type="Gene3D" id="1.10.10.10">
    <property type="entry name" value="Winged helix-like DNA-binding domain superfamily/Winged helix DNA-binding domain"/>
    <property type="match status" value="1"/>
</dbReference>
<dbReference type="GO" id="GO:0003700">
    <property type="term" value="F:DNA-binding transcription factor activity"/>
    <property type="evidence" value="ECO:0007669"/>
    <property type="project" value="InterPro"/>
</dbReference>
<accession>A0AAX3U3G5</accession>
<protein>
    <submittedName>
        <fullName evidence="5">FCD domain-containing protein</fullName>
    </submittedName>
</protein>
<dbReference type="PROSITE" id="PS50949">
    <property type="entry name" value="HTH_GNTR"/>
    <property type="match status" value="1"/>
</dbReference>
<dbReference type="Gene3D" id="1.20.120.530">
    <property type="entry name" value="GntR ligand-binding domain-like"/>
    <property type="match status" value="1"/>
</dbReference>
<dbReference type="EMBL" id="CP118709">
    <property type="protein sequence ID" value="WGK81776.1"/>
    <property type="molecule type" value="Genomic_DNA"/>
</dbReference>
<evidence type="ECO:0000256" key="2">
    <source>
        <dbReference type="ARBA" id="ARBA00023125"/>
    </source>
</evidence>
<dbReference type="InterPro" id="IPR000524">
    <property type="entry name" value="Tscrpt_reg_HTH_GntR"/>
</dbReference>
<dbReference type="InterPro" id="IPR036388">
    <property type="entry name" value="WH-like_DNA-bd_sf"/>
</dbReference>
<keyword evidence="1" id="KW-0805">Transcription regulation</keyword>
<sequence>MLLENKVAQNSRRYVSIGLDLLKQLERSSYAIGERLPTEREIAEQYNVSRTVIREAIIMLELEGLVEVRKGSGVYVVALPNQNTPSSENVNNATALATLLETTDIGPFEMLQGRQLIESNVAEFAATQITKSEILEMRAVLNAERHAIKTGDSSEDYDKEFHLLIAKATKNTFLIEISELMWAKRAESKMWAQLHSHINGSDYRLNWLDDHAKILASLQRKDPAAAKMAMWEHLESVKNTLLELSDVEDDSFDGYLFDSYPIVNTKA</sequence>
<organism evidence="5 6">
    <name type="scientific">Vibrio aestuarianus</name>
    <dbReference type="NCBI Taxonomy" id="28171"/>
    <lineage>
        <taxon>Bacteria</taxon>
        <taxon>Pseudomonadati</taxon>
        <taxon>Pseudomonadota</taxon>
        <taxon>Gammaproteobacteria</taxon>
        <taxon>Vibrionales</taxon>
        <taxon>Vibrionaceae</taxon>
        <taxon>Vibrio</taxon>
    </lineage>
</organism>
<keyword evidence="2" id="KW-0238">DNA-binding</keyword>
<dbReference type="InterPro" id="IPR011711">
    <property type="entry name" value="GntR_C"/>
</dbReference>
<dbReference type="Pfam" id="PF00392">
    <property type="entry name" value="GntR"/>
    <property type="match status" value="1"/>
</dbReference>
<dbReference type="GO" id="GO:0003677">
    <property type="term" value="F:DNA binding"/>
    <property type="evidence" value="ECO:0007669"/>
    <property type="project" value="UniProtKB-KW"/>
</dbReference>
<evidence type="ECO:0000259" key="4">
    <source>
        <dbReference type="PROSITE" id="PS50949"/>
    </source>
</evidence>
<proteinExistence type="predicted"/>
<dbReference type="SUPFAM" id="SSF48008">
    <property type="entry name" value="GntR ligand-binding domain-like"/>
    <property type="match status" value="1"/>
</dbReference>
<dbReference type="Pfam" id="PF07729">
    <property type="entry name" value="FCD"/>
    <property type="match status" value="1"/>
</dbReference>
<dbReference type="PANTHER" id="PTHR43537">
    <property type="entry name" value="TRANSCRIPTIONAL REGULATOR, GNTR FAMILY"/>
    <property type="match status" value="1"/>
</dbReference>
<keyword evidence="3" id="KW-0804">Transcription</keyword>
<dbReference type="SMART" id="SM00895">
    <property type="entry name" value="FCD"/>
    <property type="match status" value="1"/>
</dbReference>
<evidence type="ECO:0000256" key="1">
    <source>
        <dbReference type="ARBA" id="ARBA00023015"/>
    </source>
</evidence>
<dbReference type="InterPro" id="IPR008920">
    <property type="entry name" value="TF_FadR/GntR_C"/>
</dbReference>
<feature type="domain" description="HTH gntR-type" evidence="4">
    <location>
        <begin position="11"/>
        <end position="79"/>
    </location>
</feature>
<name>A0AAX3U3G5_9VIBR</name>
<dbReference type="PRINTS" id="PR00035">
    <property type="entry name" value="HTHGNTR"/>
</dbReference>
<gene>
    <name evidence="5" type="ORF">PYE51_00525</name>
</gene>
<evidence type="ECO:0000313" key="5">
    <source>
        <dbReference type="EMBL" id="WGK81776.1"/>
    </source>
</evidence>
<dbReference type="AlphaFoldDB" id="A0AAX3U3G5"/>